<evidence type="ECO:0000313" key="2">
    <source>
        <dbReference type="EMBL" id="KAL1123915.1"/>
    </source>
</evidence>
<name>A0ABD0Y989_9HEMI</name>
<proteinExistence type="predicted"/>
<feature type="compositionally biased region" description="Basic and acidic residues" evidence="1">
    <location>
        <begin position="227"/>
        <end position="237"/>
    </location>
</feature>
<comment type="caution">
    <text evidence="2">The sequence shown here is derived from an EMBL/GenBank/DDBJ whole genome shotgun (WGS) entry which is preliminary data.</text>
</comment>
<feature type="compositionally biased region" description="Polar residues" evidence="1">
    <location>
        <begin position="1"/>
        <end position="11"/>
    </location>
</feature>
<feature type="region of interest" description="Disordered" evidence="1">
    <location>
        <begin position="227"/>
        <end position="260"/>
    </location>
</feature>
<evidence type="ECO:0000256" key="1">
    <source>
        <dbReference type="SAM" id="MobiDB-lite"/>
    </source>
</evidence>
<organism evidence="2 3">
    <name type="scientific">Ranatra chinensis</name>
    <dbReference type="NCBI Taxonomy" id="642074"/>
    <lineage>
        <taxon>Eukaryota</taxon>
        <taxon>Metazoa</taxon>
        <taxon>Ecdysozoa</taxon>
        <taxon>Arthropoda</taxon>
        <taxon>Hexapoda</taxon>
        <taxon>Insecta</taxon>
        <taxon>Pterygota</taxon>
        <taxon>Neoptera</taxon>
        <taxon>Paraneoptera</taxon>
        <taxon>Hemiptera</taxon>
        <taxon>Heteroptera</taxon>
        <taxon>Panheteroptera</taxon>
        <taxon>Nepomorpha</taxon>
        <taxon>Nepidae</taxon>
        <taxon>Ranatrinae</taxon>
        <taxon>Ranatra</taxon>
    </lineage>
</organism>
<feature type="non-terminal residue" evidence="2">
    <location>
        <position position="1"/>
    </location>
</feature>
<feature type="region of interest" description="Disordered" evidence="1">
    <location>
        <begin position="1"/>
        <end position="44"/>
    </location>
</feature>
<dbReference type="PANTHER" id="PTHR46557">
    <property type="entry name" value="SERINE/THREONINE-PROTEIN PHOSPHATASE 1 REGULATORY SUBUNIT 10-RELATED"/>
    <property type="match status" value="1"/>
</dbReference>
<sequence length="363" mass="41233">SFQFYQDTLVTSEDKNGSESSENGNKSSERPSSPVSKEELEDEVAKAEEAINQVLLMENKKNVEREKNRLARGILVYVKKRKGPKKSVQWKPDKDLEATRYFELDETERVNVTKPFTDMKQMERIDEREHILLSRKLSSDDIMEERTTWRSLIPVDIPGDHVVPGKNSVEKDIQYARERTTLQAIYFNRRMIPDSPSEPDLEIHAYTEPAVIPLHDQTGNAESVISYKDRPWPEPKDYPPGVDPAGMGDESPPQQPQLCQPQQPILMPQQHPAQMMGGPGVVPPYPQGQPIPPGPPYHPMGPFPPGTPTPPFNPMAPHGEWMVSTNHVAFYQPKLVQMHFIHNKIIIVLNACIQTFHVLEVVD</sequence>
<protein>
    <submittedName>
        <fullName evidence="2">Uncharacterized protein</fullName>
    </submittedName>
</protein>
<reference evidence="2 3" key="1">
    <citation type="submission" date="2024-07" db="EMBL/GenBank/DDBJ databases">
        <title>Chromosome-level genome assembly of the water stick insect Ranatra chinensis (Heteroptera: Nepidae).</title>
        <authorList>
            <person name="Liu X."/>
        </authorList>
    </citation>
    <scope>NUCLEOTIDE SEQUENCE [LARGE SCALE GENOMIC DNA]</scope>
    <source>
        <strain evidence="2">Cailab_2021Rc</strain>
        <tissue evidence="2">Muscle</tissue>
    </source>
</reference>
<dbReference type="AlphaFoldDB" id="A0ABD0Y989"/>
<accession>A0ABD0Y989</accession>
<evidence type="ECO:0000313" key="3">
    <source>
        <dbReference type="Proteomes" id="UP001558652"/>
    </source>
</evidence>
<keyword evidence="3" id="KW-1185">Reference proteome</keyword>
<gene>
    <name evidence="2" type="ORF">AAG570_001685</name>
</gene>
<dbReference type="EMBL" id="JBFDAA010000011">
    <property type="protein sequence ID" value="KAL1123915.1"/>
    <property type="molecule type" value="Genomic_DNA"/>
</dbReference>
<dbReference type="PANTHER" id="PTHR46557:SF1">
    <property type="entry name" value="SERINE_THREONINE-PROTEIN PHOSPHATASE 1 REGULATORY SUBUNIT 10"/>
    <property type="match status" value="1"/>
</dbReference>
<dbReference type="Proteomes" id="UP001558652">
    <property type="component" value="Unassembled WGS sequence"/>
</dbReference>